<keyword evidence="1" id="KW-1133">Transmembrane helix</keyword>
<sequence>MSVRATDSPAICRYSFTGFFRSIKRQPMTILFPIHKFSRTAYNNKIITYSVFILYIISYSIYKRDTIDPYNIFELFEHSSLPIQTYLFKLIYVPLGHPVNSLIITAIFLYTIYNISKIKSKISFVDFSIPFINLSFVIILVRIIRMFLIYSEINYTLLDILCSIYSIICFILILNEEFRVSMIRSVFSSAAALLLLFLCGFVVFPGLGILIEKLGF</sequence>
<dbReference type="KEGG" id="sfu:Sfum_1594"/>
<keyword evidence="1" id="KW-0812">Transmembrane</keyword>
<name>A0LIM9_SYNFM</name>
<reference evidence="2 3" key="1">
    <citation type="submission" date="2006-10" db="EMBL/GenBank/DDBJ databases">
        <title>Complete sequence of Syntrophobacter fumaroxidans MPOB.</title>
        <authorList>
            <consortium name="US DOE Joint Genome Institute"/>
            <person name="Copeland A."/>
            <person name="Lucas S."/>
            <person name="Lapidus A."/>
            <person name="Barry K."/>
            <person name="Detter J.C."/>
            <person name="Glavina del Rio T."/>
            <person name="Hammon N."/>
            <person name="Israni S."/>
            <person name="Pitluck S."/>
            <person name="Goltsman E.G."/>
            <person name="Martinez M."/>
            <person name="Schmutz J."/>
            <person name="Larimer F."/>
            <person name="Land M."/>
            <person name="Hauser L."/>
            <person name="Kyrpides N."/>
            <person name="Kim E."/>
            <person name="Boone D.R."/>
            <person name="Brockman F."/>
            <person name="Culley D."/>
            <person name="Ferry J."/>
            <person name="Gunsalus R."/>
            <person name="McInerney M.J."/>
            <person name="Morrison M."/>
            <person name="Plugge C."/>
            <person name="Rohlin L."/>
            <person name="Scholten J."/>
            <person name="Sieber J."/>
            <person name="Stams A.J.M."/>
            <person name="Worm P."/>
            <person name="Henstra A.M."/>
            <person name="Richardson P."/>
        </authorList>
    </citation>
    <scope>NUCLEOTIDE SEQUENCE [LARGE SCALE GENOMIC DNA]</scope>
    <source>
        <strain evidence="3">DSM 10017 / MPOB</strain>
    </source>
</reference>
<evidence type="ECO:0000313" key="2">
    <source>
        <dbReference type="EMBL" id="ABK17281.1"/>
    </source>
</evidence>
<feature type="transmembrane region" description="Helical" evidence="1">
    <location>
        <begin position="186"/>
        <end position="211"/>
    </location>
</feature>
<protein>
    <recommendedName>
        <fullName evidence="4">Yip1 domain-containing protein</fullName>
    </recommendedName>
</protein>
<organism evidence="2 3">
    <name type="scientific">Syntrophobacter fumaroxidans (strain DSM 10017 / MPOB)</name>
    <dbReference type="NCBI Taxonomy" id="335543"/>
    <lineage>
        <taxon>Bacteria</taxon>
        <taxon>Pseudomonadati</taxon>
        <taxon>Thermodesulfobacteriota</taxon>
        <taxon>Syntrophobacteria</taxon>
        <taxon>Syntrophobacterales</taxon>
        <taxon>Syntrophobacteraceae</taxon>
        <taxon>Syntrophobacter</taxon>
    </lineage>
</organism>
<dbReference type="HOGENOM" id="CLU_1277093_0_0_7"/>
<proteinExistence type="predicted"/>
<feature type="transmembrane region" description="Helical" evidence="1">
    <location>
        <begin position="124"/>
        <end position="147"/>
    </location>
</feature>
<keyword evidence="3" id="KW-1185">Reference proteome</keyword>
<gene>
    <name evidence="2" type="ordered locus">Sfum_1594</name>
</gene>
<keyword evidence="1" id="KW-0472">Membrane</keyword>
<dbReference type="Proteomes" id="UP000001784">
    <property type="component" value="Chromosome"/>
</dbReference>
<dbReference type="InParanoid" id="A0LIM9"/>
<dbReference type="AlphaFoldDB" id="A0LIM9"/>
<accession>A0LIM9</accession>
<evidence type="ECO:0000313" key="3">
    <source>
        <dbReference type="Proteomes" id="UP000001784"/>
    </source>
</evidence>
<dbReference type="EMBL" id="CP000478">
    <property type="protein sequence ID" value="ABK17281.1"/>
    <property type="molecule type" value="Genomic_DNA"/>
</dbReference>
<feature type="transmembrane region" description="Helical" evidence="1">
    <location>
        <begin position="90"/>
        <end position="112"/>
    </location>
</feature>
<feature type="transmembrane region" description="Helical" evidence="1">
    <location>
        <begin position="46"/>
        <end position="62"/>
    </location>
</feature>
<feature type="transmembrane region" description="Helical" evidence="1">
    <location>
        <begin position="153"/>
        <end position="174"/>
    </location>
</feature>
<evidence type="ECO:0008006" key="4">
    <source>
        <dbReference type="Google" id="ProtNLM"/>
    </source>
</evidence>
<evidence type="ECO:0000256" key="1">
    <source>
        <dbReference type="SAM" id="Phobius"/>
    </source>
</evidence>